<dbReference type="Proteomes" id="UP000192578">
    <property type="component" value="Unassembled WGS sequence"/>
</dbReference>
<dbReference type="Gene3D" id="3.40.50.10130">
    <property type="match status" value="1"/>
</dbReference>
<evidence type="ECO:0000259" key="10">
    <source>
        <dbReference type="Pfam" id="PF03834"/>
    </source>
</evidence>
<feature type="compositionally biased region" description="Low complexity" evidence="9">
    <location>
        <begin position="19"/>
        <end position="31"/>
    </location>
</feature>
<dbReference type="Pfam" id="PF14520">
    <property type="entry name" value="HHH_5"/>
    <property type="match status" value="1"/>
</dbReference>
<comment type="caution">
    <text evidence="11">The sequence shown here is derived from an EMBL/GenBank/DDBJ whole genome shotgun (WGS) entry which is preliminary data.</text>
</comment>
<dbReference type="SUPFAM" id="SSF47781">
    <property type="entry name" value="RuvA domain 2-like"/>
    <property type="match status" value="1"/>
</dbReference>
<feature type="domain" description="ERCC1-like central" evidence="10">
    <location>
        <begin position="103"/>
        <end position="215"/>
    </location>
</feature>
<dbReference type="GO" id="GO:0003684">
    <property type="term" value="F:damaged DNA binding"/>
    <property type="evidence" value="ECO:0007669"/>
    <property type="project" value="InterPro"/>
</dbReference>
<dbReference type="PANTHER" id="PTHR12749">
    <property type="entry name" value="EXCISION REPAIR CROSS-COMPLEMENTING 1 ERCC1"/>
    <property type="match status" value="1"/>
</dbReference>
<keyword evidence="12" id="KW-1185">Reference proteome</keyword>
<dbReference type="GO" id="GO:0006312">
    <property type="term" value="P:mitotic recombination"/>
    <property type="evidence" value="ECO:0007669"/>
    <property type="project" value="TreeGrafter"/>
</dbReference>
<evidence type="ECO:0000256" key="3">
    <source>
        <dbReference type="ARBA" id="ARBA00022763"/>
    </source>
</evidence>
<dbReference type="GO" id="GO:0070914">
    <property type="term" value="P:UV-damage excision repair"/>
    <property type="evidence" value="ECO:0007669"/>
    <property type="project" value="TreeGrafter"/>
</dbReference>
<dbReference type="CDD" id="cd22325">
    <property type="entry name" value="ERCC1_C-like"/>
    <property type="match status" value="1"/>
</dbReference>
<evidence type="ECO:0000256" key="6">
    <source>
        <dbReference type="ARBA" id="ARBA00023242"/>
    </source>
</evidence>
<gene>
    <name evidence="11" type="ORF">BV898_04720</name>
</gene>
<evidence type="ECO:0000256" key="9">
    <source>
        <dbReference type="SAM" id="MobiDB-lite"/>
    </source>
</evidence>
<keyword evidence="6" id="KW-0539">Nucleus</keyword>
<protein>
    <recommendedName>
        <fullName evidence="8">DNA excision repair protein ERCC-1</fullName>
    </recommendedName>
</protein>
<keyword evidence="3" id="KW-0227">DNA damage</keyword>
<keyword evidence="5" id="KW-0234">DNA repair</keyword>
<dbReference type="GO" id="GO:0006302">
    <property type="term" value="P:double-strand break repair"/>
    <property type="evidence" value="ECO:0007669"/>
    <property type="project" value="UniProtKB-ARBA"/>
</dbReference>
<dbReference type="FunFam" id="3.40.50.10130:FF:000001">
    <property type="entry name" value="DNA excision repair protein ERCC-1"/>
    <property type="match status" value="1"/>
</dbReference>
<dbReference type="FunFam" id="1.10.150.20:FF:000017">
    <property type="entry name" value="DNA excision repair protein ERCC-1"/>
    <property type="match status" value="1"/>
</dbReference>
<evidence type="ECO:0000313" key="12">
    <source>
        <dbReference type="Proteomes" id="UP000192578"/>
    </source>
</evidence>
<organism evidence="11 12">
    <name type="scientific">Hypsibius exemplaris</name>
    <name type="common">Freshwater tardigrade</name>
    <dbReference type="NCBI Taxonomy" id="2072580"/>
    <lineage>
        <taxon>Eukaryota</taxon>
        <taxon>Metazoa</taxon>
        <taxon>Ecdysozoa</taxon>
        <taxon>Tardigrada</taxon>
        <taxon>Eutardigrada</taxon>
        <taxon>Parachela</taxon>
        <taxon>Hypsibioidea</taxon>
        <taxon>Hypsibiidae</taxon>
        <taxon>Hypsibius</taxon>
    </lineage>
</organism>
<evidence type="ECO:0000256" key="5">
    <source>
        <dbReference type="ARBA" id="ARBA00023204"/>
    </source>
</evidence>
<dbReference type="OrthoDB" id="10262814at2759"/>
<sequence>MDNQGGIRQQSMKQPTRPAGSASTSAGQSSGVRLSAPARPLSSSTPQMGSVGLRASGMPGIRGGSAPGPGQQAGPSCSASTSAGTTSASTSSRPAISISGNAVLVNKRQMGNPLLQGIRNVPWEYADIVPDYVMGAHTCALFLSLKYHNLNPEYIHERLKQLGRAYNQRILLVLIDVKDPHHPLKELAKMTIIVDITLIPAWSSEEAGRYIELYKTYENKPADMIQAHGDGDYLTKLTDALTTVKSVNKTDAKTLVGNFRTFQGITEASPEDLSLLHGIGLQKAKRLHDVLHQPFLRDKRSALNNVPGPSDHSTLP</sequence>
<accession>A0A1W0X1B1</accession>
<feature type="compositionally biased region" description="Low complexity" evidence="9">
    <location>
        <begin position="68"/>
        <end position="93"/>
    </location>
</feature>
<dbReference type="InterPro" id="IPR047260">
    <property type="entry name" value="ERCC1-like_central_dom"/>
</dbReference>
<dbReference type="InterPro" id="IPR011335">
    <property type="entry name" value="Restrct_endonuc-II-like"/>
</dbReference>
<reference evidence="12" key="1">
    <citation type="submission" date="2017-01" db="EMBL/GenBank/DDBJ databases">
        <title>Comparative genomics of anhydrobiosis in the tardigrade Hypsibius dujardini.</title>
        <authorList>
            <person name="Yoshida Y."/>
            <person name="Koutsovoulos G."/>
            <person name="Laetsch D."/>
            <person name="Stevens L."/>
            <person name="Kumar S."/>
            <person name="Horikawa D."/>
            <person name="Ishino K."/>
            <person name="Komine S."/>
            <person name="Tomita M."/>
            <person name="Blaxter M."/>
            <person name="Arakawa K."/>
        </authorList>
    </citation>
    <scope>NUCLEOTIDE SEQUENCE [LARGE SCALE GENOMIC DNA]</scope>
    <source>
        <strain evidence="12">Z151</strain>
    </source>
</reference>
<feature type="region of interest" description="Disordered" evidence="9">
    <location>
        <begin position="1"/>
        <end position="93"/>
    </location>
</feature>
<evidence type="ECO:0000256" key="8">
    <source>
        <dbReference type="ARBA" id="ARBA00071993"/>
    </source>
</evidence>
<comment type="subcellular location">
    <subcellularLocation>
        <location evidence="1">Nucleus</location>
    </subcellularLocation>
</comment>
<dbReference type="PANTHER" id="PTHR12749:SF0">
    <property type="entry name" value="DNA EXCISION REPAIR PROTEIN ERCC-1"/>
    <property type="match status" value="1"/>
</dbReference>
<evidence type="ECO:0000256" key="2">
    <source>
        <dbReference type="ARBA" id="ARBA00008283"/>
    </source>
</evidence>
<dbReference type="InterPro" id="IPR010994">
    <property type="entry name" value="RuvA_2-like"/>
</dbReference>
<evidence type="ECO:0000256" key="4">
    <source>
        <dbReference type="ARBA" id="ARBA00023125"/>
    </source>
</evidence>
<dbReference type="EMBL" id="MTYJ01000024">
    <property type="protein sequence ID" value="OQV21233.1"/>
    <property type="molecule type" value="Genomic_DNA"/>
</dbReference>
<evidence type="ECO:0000313" key="11">
    <source>
        <dbReference type="EMBL" id="OQV21233.1"/>
    </source>
</evidence>
<comment type="similarity">
    <text evidence="2">Belongs to the ERCC1/RAD10/SWI10 family.</text>
</comment>
<dbReference type="NCBIfam" id="TIGR00597">
    <property type="entry name" value="rad10"/>
    <property type="match status" value="1"/>
</dbReference>
<dbReference type="GO" id="GO:0003697">
    <property type="term" value="F:single-stranded DNA binding"/>
    <property type="evidence" value="ECO:0007669"/>
    <property type="project" value="TreeGrafter"/>
</dbReference>
<feature type="compositionally biased region" description="Polar residues" evidence="9">
    <location>
        <begin position="1"/>
        <end position="14"/>
    </location>
</feature>
<dbReference type="InterPro" id="IPR004579">
    <property type="entry name" value="ERCC1/RAD10/SWI10"/>
</dbReference>
<dbReference type="GO" id="GO:0032204">
    <property type="term" value="P:regulation of telomere maintenance"/>
    <property type="evidence" value="ECO:0007669"/>
    <property type="project" value="UniProtKB-ARBA"/>
</dbReference>
<dbReference type="GO" id="GO:0006289">
    <property type="term" value="P:nucleotide-excision repair"/>
    <property type="evidence" value="ECO:0007669"/>
    <property type="project" value="UniProtKB-ARBA"/>
</dbReference>
<keyword evidence="4" id="KW-0238">DNA-binding</keyword>
<evidence type="ECO:0000256" key="1">
    <source>
        <dbReference type="ARBA" id="ARBA00004123"/>
    </source>
</evidence>
<dbReference type="Gene3D" id="1.10.150.20">
    <property type="entry name" value="5' to 3' exonuclease, C-terminal subdomain"/>
    <property type="match status" value="1"/>
</dbReference>
<proteinExistence type="inferred from homology"/>
<dbReference type="GO" id="GO:0000110">
    <property type="term" value="C:nucleotide-excision repair factor 1 complex"/>
    <property type="evidence" value="ECO:0007669"/>
    <property type="project" value="TreeGrafter"/>
</dbReference>
<dbReference type="AlphaFoldDB" id="A0A1W0X1B1"/>
<comment type="function">
    <text evidence="7">Non-catalytic component of a structure-specific DNA repair endonuclease responsible for the 5'-incision during DNA repair. Responsible, in conjunction with SLX4, for the first step in the repair of interstrand cross-links (ICL). Participates in the processing of anaphase bridge-generating DNA structures, which consist in incompletely processed DNA lesions arising during S or G2 phase, and can result in cytokinesis failure. Also required for homology-directed repair (HDR) of DNA double-strand breaks, in conjunction with SLX4.</text>
</comment>
<dbReference type="Pfam" id="PF03834">
    <property type="entry name" value="Rad10"/>
    <property type="match status" value="1"/>
</dbReference>
<evidence type="ECO:0000256" key="7">
    <source>
        <dbReference type="ARBA" id="ARBA00054210"/>
    </source>
</evidence>
<name>A0A1W0X1B1_HYPEX</name>
<dbReference type="SUPFAM" id="SSF52980">
    <property type="entry name" value="Restriction endonuclease-like"/>
    <property type="match status" value="1"/>
</dbReference>
<dbReference type="GO" id="GO:0070522">
    <property type="term" value="C:ERCC4-ERCC1 complex"/>
    <property type="evidence" value="ECO:0007669"/>
    <property type="project" value="TreeGrafter"/>
</dbReference>